<protein>
    <recommendedName>
        <fullName evidence="3">Host cell division inhibitor Icd-like protein</fullName>
    </recommendedName>
</protein>
<accession>A0A4P7KUH1</accession>
<dbReference type="Proteomes" id="UP000295134">
    <property type="component" value="Chromosome"/>
</dbReference>
<dbReference type="KEGG" id="ans:ArsFIN_20630"/>
<name>A0A4P7KUH1_9GAMM</name>
<reference evidence="1 2" key="1">
    <citation type="submission" date="2019-03" db="EMBL/GenBank/DDBJ databases">
        <title>Long-read sequencing reveals hyperdense prophage content in a complex bacterial symbiont genome.</title>
        <authorList>
            <person name="Frost C.L."/>
            <person name="Siozios S."/>
            <person name="Nadal-Jimenez P."/>
            <person name="Brockhurst M.A."/>
            <person name="King K.C."/>
            <person name="Darby A.C."/>
            <person name="Hurst G.D.D."/>
        </authorList>
    </citation>
    <scope>NUCLEOTIDE SEQUENCE [LARGE SCALE GENOMIC DNA]</scope>
    <source>
        <strain evidence="1 2">FIN</strain>
    </source>
</reference>
<dbReference type="AlphaFoldDB" id="A0A4P7KUH1"/>
<evidence type="ECO:0000313" key="2">
    <source>
        <dbReference type="Proteomes" id="UP000295134"/>
    </source>
</evidence>
<proteinExistence type="predicted"/>
<dbReference type="EMBL" id="CP038613">
    <property type="protein sequence ID" value="QBY43496.1"/>
    <property type="molecule type" value="Genomic_DNA"/>
</dbReference>
<evidence type="ECO:0000313" key="1">
    <source>
        <dbReference type="EMBL" id="QBY43496.1"/>
    </source>
</evidence>
<sequence length="155" mass="17309">MIPRDFNSFLIIRLIQAETEASPSSNNAVFIPCSNGGSTLSAICLFPFPDILMVDTWFTPIYTLFVHQVYGMCSNKTTPPNGIRRTTRGLTTNDRLFIEVAMYKYTFLIGKGKTRLSEINPIRLISVLAKSENEARLLAGNRHLVFVARQGVAHA</sequence>
<gene>
    <name evidence="1" type="ORF">ArsFIN_20630</name>
</gene>
<evidence type="ECO:0008006" key="3">
    <source>
        <dbReference type="Google" id="ProtNLM"/>
    </source>
</evidence>
<organism evidence="1 2">
    <name type="scientific">Arsenophonus nasoniae</name>
    <name type="common">son-killer infecting Nasonia vitripennis</name>
    <dbReference type="NCBI Taxonomy" id="638"/>
    <lineage>
        <taxon>Bacteria</taxon>
        <taxon>Pseudomonadati</taxon>
        <taxon>Pseudomonadota</taxon>
        <taxon>Gammaproteobacteria</taxon>
        <taxon>Enterobacterales</taxon>
        <taxon>Morganellaceae</taxon>
        <taxon>Arsenophonus</taxon>
    </lineage>
</organism>